<evidence type="ECO:0000313" key="1">
    <source>
        <dbReference type="EMBL" id="TLQ07599.1"/>
    </source>
</evidence>
<dbReference type="AlphaFoldDB" id="A0A5R9C442"/>
<dbReference type="EMBL" id="VBTE01000015">
    <property type="protein sequence ID" value="TLQ07599.1"/>
    <property type="molecule type" value="Genomic_DNA"/>
</dbReference>
<name>A0A5R9C442_9LACT</name>
<organism evidence="1 2">
    <name type="scientific">Marinilactibacillus psychrotolerans</name>
    <dbReference type="NCBI Taxonomy" id="191770"/>
    <lineage>
        <taxon>Bacteria</taxon>
        <taxon>Bacillati</taxon>
        <taxon>Bacillota</taxon>
        <taxon>Bacilli</taxon>
        <taxon>Lactobacillales</taxon>
        <taxon>Carnobacteriaceae</taxon>
        <taxon>Marinilactibacillus</taxon>
    </lineage>
</organism>
<dbReference type="Proteomes" id="UP000307201">
    <property type="component" value="Unassembled WGS sequence"/>
</dbReference>
<protein>
    <submittedName>
        <fullName evidence="1">Uncharacterized protein</fullName>
    </submittedName>
</protein>
<sequence length="73" mass="8551">MSKEDRANMIEQAFEDWNFLVNEGSSITGARIQIEKDYELTESEIIKLRLLILGEIERMMETGRIEWGMLDGR</sequence>
<comment type="caution">
    <text evidence="1">The sequence shown here is derived from an EMBL/GenBank/DDBJ whole genome shotgun (WGS) entry which is preliminary data.</text>
</comment>
<proteinExistence type="predicted"/>
<accession>A0A5R9C442</accession>
<gene>
    <name evidence="1" type="ORF">FEZ48_06355</name>
</gene>
<dbReference type="RefSeq" id="WP_138471715.1">
    <property type="nucleotide sequence ID" value="NZ_VBTE01000015.1"/>
</dbReference>
<evidence type="ECO:0000313" key="2">
    <source>
        <dbReference type="Proteomes" id="UP000307201"/>
    </source>
</evidence>
<reference evidence="1 2" key="1">
    <citation type="submission" date="2019-05" db="EMBL/GenBank/DDBJ databases">
        <title>The metagenome of a microbial culture collection derived from dairy environment covers the genomic content of the human microbiome.</title>
        <authorList>
            <person name="Roder T."/>
            <person name="Wuthrich D."/>
            <person name="Sattari Z."/>
            <person name="Von Ah U."/>
            <person name="Bar C."/>
            <person name="Ronchi F."/>
            <person name="Macpherson A.J."/>
            <person name="Ganal-Vonarburg S.C."/>
            <person name="Bruggmann R."/>
            <person name="Vergeres G."/>
        </authorList>
    </citation>
    <scope>NUCLEOTIDE SEQUENCE [LARGE SCALE GENOMIC DNA]</scope>
    <source>
        <strain evidence="1 2">FAM 24235</strain>
    </source>
</reference>